<name>A0A0L0UY24_9BASI</name>
<evidence type="ECO:0000313" key="3">
    <source>
        <dbReference type="EMBL" id="KNE91649.1"/>
    </source>
</evidence>
<feature type="compositionally biased region" description="Low complexity" evidence="1">
    <location>
        <begin position="79"/>
        <end position="94"/>
    </location>
</feature>
<evidence type="ECO:0000256" key="2">
    <source>
        <dbReference type="SAM" id="SignalP"/>
    </source>
</evidence>
<organism evidence="3 4">
    <name type="scientific">Puccinia striiformis f. sp. tritici PST-78</name>
    <dbReference type="NCBI Taxonomy" id="1165861"/>
    <lineage>
        <taxon>Eukaryota</taxon>
        <taxon>Fungi</taxon>
        <taxon>Dikarya</taxon>
        <taxon>Basidiomycota</taxon>
        <taxon>Pucciniomycotina</taxon>
        <taxon>Pucciniomycetes</taxon>
        <taxon>Pucciniales</taxon>
        <taxon>Pucciniaceae</taxon>
        <taxon>Puccinia</taxon>
    </lineage>
</organism>
<feature type="region of interest" description="Disordered" evidence="1">
    <location>
        <begin position="168"/>
        <end position="255"/>
    </location>
</feature>
<feature type="compositionally biased region" description="Polar residues" evidence="1">
    <location>
        <begin position="100"/>
        <end position="113"/>
    </location>
</feature>
<dbReference type="AlphaFoldDB" id="A0A0L0UY24"/>
<feature type="signal peptide" evidence="2">
    <location>
        <begin position="1"/>
        <end position="21"/>
    </location>
</feature>
<gene>
    <name evidence="3" type="ORF">PSTG_14956</name>
</gene>
<protein>
    <submittedName>
        <fullName evidence="3">Uncharacterized protein</fullName>
    </submittedName>
</protein>
<feature type="compositionally biased region" description="Low complexity" evidence="1">
    <location>
        <begin position="238"/>
        <end position="247"/>
    </location>
</feature>
<feature type="region of interest" description="Disordered" evidence="1">
    <location>
        <begin position="79"/>
        <end position="113"/>
    </location>
</feature>
<proteinExistence type="predicted"/>
<keyword evidence="2" id="KW-0732">Signal</keyword>
<evidence type="ECO:0000313" key="4">
    <source>
        <dbReference type="Proteomes" id="UP000054564"/>
    </source>
</evidence>
<dbReference type="OrthoDB" id="2496071at2759"/>
<sequence>MQLNIHHLIIIGFFLFSRCHATDDFLSDCESFFQSEPPTAVFMDQLMSSSPLLANSQRDPNSHNFPGTDSYAESRFKFPSSIPESPGSSSVKSLSDVRLSAQQNKQNHPSSHSAVTSLDYLLAPSPASQIDVSHYLLPLHSDPEFSQNEADSANPKRRYSDPILTAWMNSASSPSQPLSFRHQTGLDNPVKKSKHSRPSPSASDGDVPERNPFSPWEPDLAMQNSDIMNTPMAKSSDKTTNSSKKANIWSSGTVNDHNSPDGPTVHWFTILKNKKYFARFPYGILNTKKLLSSQDGRLIIKQSNLEKLSFDTTAFTKHESPNDKIYSNILDIIERTSARHNKGALEGKLVMTEKEFIEYHTLLHWMYPVNKRRIGAYRKDLKKAKESYNNKDGRSRTILALDVLLENKTVWFSHWQRYLKIRNPEKLMDQIESIKTDKMRDTIIGFVFYVEMIESIVPRSPSSSVDESGEEVHQSVIDEAFIIIEELFDPEYTTHQPSNDDEKKRESILEHLVIRPRSPDIPPALWKLLESWLQKFRNHFWNQILDAKSNGLITTKSFFNTIFFYSIQNLTTQLKNV</sequence>
<keyword evidence="4" id="KW-1185">Reference proteome</keyword>
<evidence type="ECO:0000256" key="1">
    <source>
        <dbReference type="SAM" id="MobiDB-lite"/>
    </source>
</evidence>
<comment type="caution">
    <text evidence="3">The sequence shown here is derived from an EMBL/GenBank/DDBJ whole genome shotgun (WGS) entry which is preliminary data.</text>
</comment>
<accession>A0A0L0UY24</accession>
<dbReference type="Proteomes" id="UP000054564">
    <property type="component" value="Unassembled WGS sequence"/>
</dbReference>
<reference evidence="4" key="1">
    <citation type="submission" date="2014-03" db="EMBL/GenBank/DDBJ databases">
        <title>The Genome Sequence of Puccinia striiformis f. sp. tritici PST-78.</title>
        <authorList>
            <consortium name="The Broad Institute Genome Sequencing Platform"/>
            <person name="Cuomo C."/>
            <person name="Hulbert S."/>
            <person name="Chen X."/>
            <person name="Walker B."/>
            <person name="Young S.K."/>
            <person name="Zeng Q."/>
            <person name="Gargeya S."/>
            <person name="Fitzgerald M."/>
            <person name="Haas B."/>
            <person name="Abouelleil A."/>
            <person name="Alvarado L."/>
            <person name="Arachchi H.M."/>
            <person name="Berlin A.M."/>
            <person name="Chapman S.B."/>
            <person name="Goldberg J."/>
            <person name="Griggs A."/>
            <person name="Gujja S."/>
            <person name="Hansen M."/>
            <person name="Howarth C."/>
            <person name="Imamovic A."/>
            <person name="Larimer J."/>
            <person name="McCowan C."/>
            <person name="Montmayeur A."/>
            <person name="Murphy C."/>
            <person name="Neiman D."/>
            <person name="Pearson M."/>
            <person name="Priest M."/>
            <person name="Roberts A."/>
            <person name="Saif S."/>
            <person name="Shea T."/>
            <person name="Sisk P."/>
            <person name="Sykes S."/>
            <person name="Wortman J."/>
            <person name="Nusbaum C."/>
            <person name="Birren B."/>
        </authorList>
    </citation>
    <scope>NUCLEOTIDE SEQUENCE [LARGE SCALE GENOMIC DNA]</scope>
    <source>
        <strain evidence="4">race PST-78</strain>
    </source>
</reference>
<feature type="chain" id="PRO_5005548694" evidence="2">
    <location>
        <begin position="22"/>
        <end position="577"/>
    </location>
</feature>
<dbReference type="EMBL" id="AJIL01000194">
    <property type="protein sequence ID" value="KNE91649.1"/>
    <property type="molecule type" value="Genomic_DNA"/>
</dbReference>
<feature type="compositionally biased region" description="Polar residues" evidence="1">
    <location>
        <begin position="168"/>
        <end position="186"/>
    </location>
</feature>